<dbReference type="EMBL" id="LT859958">
    <property type="protein sequence ID" value="SMX53542.1"/>
    <property type="molecule type" value="Genomic_DNA"/>
</dbReference>
<sequence length="102" mass="10932">MKFKNFLSFERMITPVIIKVLFYIGLVVSVIGGIVVFIGSVIAGFADGGVGSILLGLIGGLIGGVLTVFLGVLATRIYAELLILFFRINETLTDIKGLLQEK</sequence>
<feature type="transmembrane region" description="Helical" evidence="1">
    <location>
        <begin position="20"/>
        <end position="46"/>
    </location>
</feature>
<keyword evidence="3" id="KW-1185">Reference proteome</keyword>
<keyword evidence="1" id="KW-0472">Membrane</keyword>
<dbReference type="AlphaFoldDB" id="A0A1Y6K1H5"/>
<reference evidence="3" key="1">
    <citation type="submission" date="2017-05" db="EMBL/GenBank/DDBJ databases">
        <authorList>
            <person name="Kirkegaard R."/>
            <person name="Mcilroy J S."/>
        </authorList>
    </citation>
    <scope>NUCLEOTIDE SEQUENCE [LARGE SCALE GENOMIC DNA]</scope>
</reference>
<dbReference type="KEGG" id="abat:CFX1CAM_0476"/>
<dbReference type="Proteomes" id="UP000195514">
    <property type="component" value="Chromosome I"/>
</dbReference>
<dbReference type="RefSeq" id="WP_087861468.1">
    <property type="nucleotide sequence ID" value="NZ_LT859958.1"/>
</dbReference>
<keyword evidence="1" id="KW-0812">Transmembrane</keyword>
<feature type="transmembrane region" description="Helical" evidence="1">
    <location>
        <begin position="52"/>
        <end position="79"/>
    </location>
</feature>
<evidence type="ECO:0000313" key="2">
    <source>
        <dbReference type="EMBL" id="SMX53542.1"/>
    </source>
</evidence>
<name>A0A1Y6K1H5_9CHLR</name>
<dbReference type="Pfam" id="PF14110">
    <property type="entry name" value="DUF4282"/>
    <property type="match status" value="1"/>
</dbReference>
<keyword evidence="1" id="KW-1133">Transmembrane helix</keyword>
<gene>
    <name evidence="2" type="ORF">CFX1CAM_0476</name>
</gene>
<organism evidence="2 3">
    <name type="scientific">Candidatus Brevifilum fermentans</name>
    <dbReference type="NCBI Taxonomy" id="1986204"/>
    <lineage>
        <taxon>Bacteria</taxon>
        <taxon>Bacillati</taxon>
        <taxon>Chloroflexota</taxon>
        <taxon>Anaerolineae</taxon>
        <taxon>Anaerolineales</taxon>
        <taxon>Anaerolineaceae</taxon>
        <taxon>Candidatus Brevifilum</taxon>
    </lineage>
</organism>
<evidence type="ECO:0000313" key="3">
    <source>
        <dbReference type="Proteomes" id="UP000195514"/>
    </source>
</evidence>
<evidence type="ECO:0000256" key="1">
    <source>
        <dbReference type="SAM" id="Phobius"/>
    </source>
</evidence>
<evidence type="ECO:0008006" key="4">
    <source>
        <dbReference type="Google" id="ProtNLM"/>
    </source>
</evidence>
<protein>
    <recommendedName>
        <fullName evidence="4">DUF4282 domain-containing protein</fullName>
    </recommendedName>
</protein>
<proteinExistence type="predicted"/>
<accession>A0A1Y6K1H5</accession>
<dbReference type="InterPro" id="IPR025557">
    <property type="entry name" value="DUF4282"/>
</dbReference>